<dbReference type="EMBL" id="GBRH01233595">
    <property type="protein sequence ID" value="JAD64300.1"/>
    <property type="molecule type" value="Transcribed_RNA"/>
</dbReference>
<name>A0A0A9BSZ5_ARUDO</name>
<proteinExistence type="predicted"/>
<reference evidence="2" key="2">
    <citation type="journal article" date="2015" name="Data Brief">
        <title>Shoot transcriptome of the giant reed, Arundo donax.</title>
        <authorList>
            <person name="Barrero R.A."/>
            <person name="Guerrero F.D."/>
            <person name="Moolhuijzen P."/>
            <person name="Goolsby J.A."/>
            <person name="Tidwell J."/>
            <person name="Bellgard S.E."/>
            <person name="Bellgard M.I."/>
        </authorList>
    </citation>
    <scope>NUCLEOTIDE SEQUENCE</scope>
    <source>
        <tissue evidence="2">Shoot tissue taken approximately 20 cm above the soil surface</tissue>
    </source>
</reference>
<keyword evidence="1" id="KW-0812">Transmembrane</keyword>
<accession>A0A0A9BSZ5</accession>
<evidence type="ECO:0000313" key="2">
    <source>
        <dbReference type="EMBL" id="JAD64300.1"/>
    </source>
</evidence>
<keyword evidence="1" id="KW-1133">Transmembrane helix</keyword>
<organism evidence="2">
    <name type="scientific">Arundo donax</name>
    <name type="common">Giant reed</name>
    <name type="synonym">Donax arundinaceus</name>
    <dbReference type="NCBI Taxonomy" id="35708"/>
    <lineage>
        <taxon>Eukaryota</taxon>
        <taxon>Viridiplantae</taxon>
        <taxon>Streptophyta</taxon>
        <taxon>Embryophyta</taxon>
        <taxon>Tracheophyta</taxon>
        <taxon>Spermatophyta</taxon>
        <taxon>Magnoliopsida</taxon>
        <taxon>Liliopsida</taxon>
        <taxon>Poales</taxon>
        <taxon>Poaceae</taxon>
        <taxon>PACMAD clade</taxon>
        <taxon>Arundinoideae</taxon>
        <taxon>Arundineae</taxon>
        <taxon>Arundo</taxon>
    </lineage>
</organism>
<dbReference type="AlphaFoldDB" id="A0A0A9BSZ5"/>
<reference evidence="2" key="1">
    <citation type="submission" date="2014-09" db="EMBL/GenBank/DDBJ databases">
        <authorList>
            <person name="Magalhaes I.L.F."/>
            <person name="Oliveira U."/>
            <person name="Santos F.R."/>
            <person name="Vidigal T.H.D.A."/>
            <person name="Brescovit A.D."/>
            <person name="Santos A.J."/>
        </authorList>
    </citation>
    <scope>NUCLEOTIDE SEQUENCE</scope>
    <source>
        <tissue evidence="2">Shoot tissue taken approximately 20 cm above the soil surface</tissue>
    </source>
</reference>
<keyword evidence="1" id="KW-0472">Membrane</keyword>
<sequence length="47" mass="5462">MLVVNHNNCYLLVPWGFSAQLVYMKIFWGWILVMLLMPLSCCLPPCC</sequence>
<evidence type="ECO:0000256" key="1">
    <source>
        <dbReference type="SAM" id="Phobius"/>
    </source>
</evidence>
<protein>
    <submittedName>
        <fullName evidence="2">Uncharacterized protein</fullName>
    </submittedName>
</protein>
<feature type="transmembrane region" description="Helical" evidence="1">
    <location>
        <begin position="20"/>
        <end position="43"/>
    </location>
</feature>